<dbReference type="PROSITE" id="PS50102">
    <property type="entry name" value="RRM"/>
    <property type="match status" value="3"/>
</dbReference>
<evidence type="ECO:0000256" key="1">
    <source>
        <dbReference type="ARBA" id="ARBA00022884"/>
    </source>
</evidence>
<dbReference type="Pfam" id="PF00076">
    <property type="entry name" value="RRM_1"/>
    <property type="match status" value="3"/>
</dbReference>
<dbReference type="SUPFAM" id="SSF54928">
    <property type="entry name" value="RNA-binding domain, RBD"/>
    <property type="match status" value="2"/>
</dbReference>
<dbReference type="InterPro" id="IPR000504">
    <property type="entry name" value="RRM_dom"/>
</dbReference>
<name>A0AAV5RYN7_MAUHU</name>
<dbReference type="GO" id="GO:0003729">
    <property type="term" value="F:mRNA binding"/>
    <property type="evidence" value="ECO:0007669"/>
    <property type="project" value="TreeGrafter"/>
</dbReference>
<dbReference type="Gene3D" id="3.30.70.330">
    <property type="match status" value="3"/>
</dbReference>
<dbReference type="InterPro" id="IPR035979">
    <property type="entry name" value="RBD_domain_sf"/>
</dbReference>
<evidence type="ECO:0000313" key="6">
    <source>
        <dbReference type="Proteomes" id="UP001377567"/>
    </source>
</evidence>
<evidence type="ECO:0000256" key="2">
    <source>
        <dbReference type="PROSITE-ProRule" id="PRU00176"/>
    </source>
</evidence>
<feature type="region of interest" description="Disordered" evidence="3">
    <location>
        <begin position="1"/>
        <end position="110"/>
    </location>
</feature>
<evidence type="ECO:0000259" key="4">
    <source>
        <dbReference type="PROSITE" id="PS50102"/>
    </source>
</evidence>
<feature type="domain" description="RRM" evidence="4">
    <location>
        <begin position="226"/>
        <end position="303"/>
    </location>
</feature>
<feature type="compositionally biased region" description="Polar residues" evidence="3">
    <location>
        <begin position="99"/>
        <end position="110"/>
    </location>
</feature>
<dbReference type="GO" id="GO:0005634">
    <property type="term" value="C:nucleus"/>
    <property type="evidence" value="ECO:0007669"/>
    <property type="project" value="TreeGrafter"/>
</dbReference>
<gene>
    <name evidence="5" type="ORF">DAKH74_031410</name>
</gene>
<evidence type="ECO:0000313" key="5">
    <source>
        <dbReference type="EMBL" id="GMM56525.1"/>
    </source>
</evidence>
<feature type="domain" description="RRM" evidence="4">
    <location>
        <begin position="111"/>
        <end position="187"/>
    </location>
</feature>
<feature type="region of interest" description="Disordered" evidence="3">
    <location>
        <begin position="183"/>
        <end position="203"/>
    </location>
</feature>
<comment type="caution">
    <text evidence="5">The sequence shown here is derived from an EMBL/GenBank/DDBJ whole genome shotgun (WGS) entry which is preliminary data.</text>
</comment>
<dbReference type="CDD" id="cd21607">
    <property type="entry name" value="RRM3_HRB1_GBP2"/>
    <property type="match status" value="1"/>
</dbReference>
<keyword evidence="6" id="KW-1185">Reference proteome</keyword>
<dbReference type="InterPro" id="IPR012677">
    <property type="entry name" value="Nucleotide-bd_a/b_plait_sf"/>
</dbReference>
<feature type="compositionally biased region" description="Basic and acidic residues" evidence="3">
    <location>
        <begin position="183"/>
        <end position="193"/>
    </location>
</feature>
<dbReference type="Proteomes" id="UP001377567">
    <property type="component" value="Unassembled WGS sequence"/>
</dbReference>
<feature type="domain" description="RRM" evidence="4">
    <location>
        <begin position="373"/>
        <end position="450"/>
    </location>
</feature>
<feature type="compositionally biased region" description="Basic and acidic residues" evidence="3">
    <location>
        <begin position="322"/>
        <end position="331"/>
    </location>
</feature>
<proteinExistence type="predicted"/>
<sequence length="454" mass="50615">MDQALGYNGGDQRSRSRSPSRRSMGDDDGYAPGRDGGAMYDAQGEFGSGHRRGRRGGRRRGRRGGRGRNRGIDYGPAGDDYADDFRREEGPMRDEGSRRTTGNDPNRNFENTVFVGNLSFDTTDEQLREFFQPVGEIVSAEIIRRRGRHRGMGTVEFSTAAAVDEAIRRFNDVEFMGRTIFVKQDRPPPEPKQRAPAPASNSMLDRVQSNQFYDERDRQAPPPATFEAFILNLPYSFSWQDLKDLFRRAGDVRRADIELDYQGYSRGFGMVFYSTEAEMRRAIDMFNGFNLEGRVLEVREGRSNPQTAGADRGRGRRGSFQDARETIRYDDNPADMSMPPQSASSMGDSRADDGYGSAAHFIEGVTPNGERGSLVFCSNLPVSTSANDLYELFESLGRVNRAELKFDANGLPTSEAVVDYDDIASADLCVSKLNNYNYGGNDLSVSYGQRATAN</sequence>
<keyword evidence="1 2" id="KW-0694">RNA-binding</keyword>
<feature type="region of interest" description="Disordered" evidence="3">
    <location>
        <begin position="300"/>
        <end position="351"/>
    </location>
</feature>
<dbReference type="InterPro" id="IPR050502">
    <property type="entry name" value="Euk_RNA-bind_prot"/>
</dbReference>
<reference evidence="5 6" key="1">
    <citation type="journal article" date="2023" name="Elife">
        <title>Identification of key yeast species and microbe-microbe interactions impacting larval growth of Drosophila in the wild.</title>
        <authorList>
            <person name="Mure A."/>
            <person name="Sugiura Y."/>
            <person name="Maeda R."/>
            <person name="Honda K."/>
            <person name="Sakurai N."/>
            <person name="Takahashi Y."/>
            <person name="Watada M."/>
            <person name="Katoh T."/>
            <person name="Gotoh A."/>
            <person name="Gotoh Y."/>
            <person name="Taniguchi I."/>
            <person name="Nakamura K."/>
            <person name="Hayashi T."/>
            <person name="Katayama T."/>
            <person name="Uemura T."/>
            <person name="Hattori Y."/>
        </authorList>
    </citation>
    <scope>NUCLEOTIDE SEQUENCE [LARGE SCALE GENOMIC DNA]</scope>
    <source>
        <strain evidence="5 6">KH-74</strain>
    </source>
</reference>
<organism evidence="5 6">
    <name type="scientific">Maudiozyma humilis</name>
    <name type="common">Sour dough yeast</name>
    <name type="synonym">Kazachstania humilis</name>
    <dbReference type="NCBI Taxonomy" id="51915"/>
    <lineage>
        <taxon>Eukaryota</taxon>
        <taxon>Fungi</taxon>
        <taxon>Dikarya</taxon>
        <taxon>Ascomycota</taxon>
        <taxon>Saccharomycotina</taxon>
        <taxon>Saccharomycetes</taxon>
        <taxon>Saccharomycetales</taxon>
        <taxon>Saccharomycetaceae</taxon>
        <taxon>Maudiozyma</taxon>
    </lineage>
</organism>
<dbReference type="PANTHER" id="PTHR48025:SF1">
    <property type="entry name" value="RRM DOMAIN-CONTAINING PROTEIN"/>
    <property type="match status" value="1"/>
</dbReference>
<protein>
    <recommendedName>
        <fullName evidence="4">RRM domain-containing protein</fullName>
    </recommendedName>
</protein>
<dbReference type="SMART" id="SM00360">
    <property type="entry name" value="RRM"/>
    <property type="match status" value="3"/>
</dbReference>
<feature type="compositionally biased region" description="Basic and acidic residues" evidence="3">
    <location>
        <begin position="83"/>
        <end position="98"/>
    </location>
</feature>
<dbReference type="PANTHER" id="PTHR48025">
    <property type="entry name" value="OS02G0815200 PROTEIN"/>
    <property type="match status" value="1"/>
</dbReference>
<feature type="compositionally biased region" description="Basic residues" evidence="3">
    <location>
        <begin position="49"/>
        <end position="69"/>
    </location>
</feature>
<dbReference type="AlphaFoldDB" id="A0AAV5RYN7"/>
<dbReference type="EMBL" id="BTGD01000008">
    <property type="protein sequence ID" value="GMM56525.1"/>
    <property type="molecule type" value="Genomic_DNA"/>
</dbReference>
<accession>A0AAV5RYN7</accession>
<evidence type="ECO:0000256" key="3">
    <source>
        <dbReference type="SAM" id="MobiDB-lite"/>
    </source>
</evidence>
<dbReference type="CDD" id="cd21606">
    <property type="entry name" value="RRM2_HRB1_GBP2"/>
    <property type="match status" value="1"/>
</dbReference>